<dbReference type="SUPFAM" id="SSF56935">
    <property type="entry name" value="Porins"/>
    <property type="match status" value="1"/>
</dbReference>
<dbReference type="PANTHER" id="PTHR47234:SF3">
    <property type="entry name" value="SECRETIN_TONB SHORT N-TERMINAL DOMAIN-CONTAINING PROTEIN"/>
    <property type="match status" value="1"/>
</dbReference>
<dbReference type="Gene3D" id="2.40.170.20">
    <property type="entry name" value="TonB-dependent receptor, beta-barrel domain"/>
    <property type="match status" value="1"/>
</dbReference>
<accession>A0A399M5K4</accession>
<keyword evidence="2 8" id="KW-0813">Transport</keyword>
<keyword evidence="7 8" id="KW-0998">Cell outer membrane</keyword>
<evidence type="ECO:0000313" key="14">
    <source>
        <dbReference type="Proteomes" id="UP000265875"/>
    </source>
</evidence>
<comment type="caution">
    <text evidence="13">The sequence shown here is derived from an EMBL/GenBank/DDBJ whole genome shotgun (WGS) entry which is preliminary data.</text>
</comment>
<comment type="similarity">
    <text evidence="8 9">Belongs to the TonB-dependent receptor family.</text>
</comment>
<dbReference type="Proteomes" id="UP000265875">
    <property type="component" value="Unassembled WGS sequence"/>
</dbReference>
<evidence type="ECO:0000259" key="11">
    <source>
        <dbReference type="Pfam" id="PF00593"/>
    </source>
</evidence>
<dbReference type="Gene3D" id="2.170.130.10">
    <property type="entry name" value="TonB-dependent receptor, plug domain"/>
    <property type="match status" value="1"/>
</dbReference>
<dbReference type="EMBL" id="QWLL01000032">
    <property type="protein sequence ID" value="RII77050.1"/>
    <property type="molecule type" value="Genomic_DNA"/>
</dbReference>
<dbReference type="InterPro" id="IPR037066">
    <property type="entry name" value="Plug_dom_sf"/>
</dbReference>
<evidence type="ECO:0000256" key="6">
    <source>
        <dbReference type="ARBA" id="ARBA00023136"/>
    </source>
</evidence>
<dbReference type="InterPro" id="IPR039426">
    <property type="entry name" value="TonB-dep_rcpt-like"/>
</dbReference>
<dbReference type="Pfam" id="PF00593">
    <property type="entry name" value="TonB_dep_Rec_b-barrel"/>
    <property type="match status" value="1"/>
</dbReference>
<comment type="subcellular location">
    <subcellularLocation>
        <location evidence="1 8">Cell outer membrane</location>
        <topology evidence="1 8">Multi-pass membrane protein</topology>
    </subcellularLocation>
</comment>
<gene>
    <name evidence="13" type="ORF">D0894_14305</name>
</gene>
<evidence type="ECO:0000256" key="3">
    <source>
        <dbReference type="ARBA" id="ARBA00022452"/>
    </source>
</evidence>
<feature type="signal peptide" evidence="10">
    <location>
        <begin position="1"/>
        <end position="29"/>
    </location>
</feature>
<keyword evidence="5 9" id="KW-0798">TonB box</keyword>
<protein>
    <submittedName>
        <fullName evidence="13">TonB-dependent receptor</fullName>
    </submittedName>
</protein>
<keyword evidence="10" id="KW-0732">Signal</keyword>
<evidence type="ECO:0000256" key="9">
    <source>
        <dbReference type="RuleBase" id="RU003357"/>
    </source>
</evidence>
<dbReference type="PANTHER" id="PTHR47234">
    <property type="match status" value="1"/>
</dbReference>
<evidence type="ECO:0000256" key="10">
    <source>
        <dbReference type="SAM" id="SignalP"/>
    </source>
</evidence>
<feature type="domain" description="TonB-dependent receptor plug" evidence="12">
    <location>
        <begin position="54"/>
        <end position="174"/>
    </location>
</feature>
<dbReference type="InterPro" id="IPR012910">
    <property type="entry name" value="Plug_dom"/>
</dbReference>
<dbReference type="GO" id="GO:0009279">
    <property type="term" value="C:cell outer membrane"/>
    <property type="evidence" value="ECO:0007669"/>
    <property type="project" value="UniProtKB-SubCell"/>
</dbReference>
<evidence type="ECO:0000256" key="1">
    <source>
        <dbReference type="ARBA" id="ARBA00004571"/>
    </source>
</evidence>
<dbReference type="AlphaFoldDB" id="A0A399M5K4"/>
<organism evidence="13 14">
    <name type="scientific">Pseudomonas monteilii</name>
    <dbReference type="NCBI Taxonomy" id="76759"/>
    <lineage>
        <taxon>Bacteria</taxon>
        <taxon>Pseudomonadati</taxon>
        <taxon>Pseudomonadota</taxon>
        <taxon>Gammaproteobacteria</taxon>
        <taxon>Pseudomonadales</taxon>
        <taxon>Pseudomonadaceae</taxon>
        <taxon>Pseudomonas</taxon>
    </lineage>
</organism>
<evidence type="ECO:0000256" key="5">
    <source>
        <dbReference type="ARBA" id="ARBA00023077"/>
    </source>
</evidence>
<evidence type="ECO:0000259" key="12">
    <source>
        <dbReference type="Pfam" id="PF07715"/>
    </source>
</evidence>
<evidence type="ECO:0000256" key="8">
    <source>
        <dbReference type="PROSITE-ProRule" id="PRU01360"/>
    </source>
</evidence>
<dbReference type="CDD" id="cd01347">
    <property type="entry name" value="ligand_gated_channel"/>
    <property type="match status" value="1"/>
</dbReference>
<name>A0A399M5K4_9PSED</name>
<dbReference type="Pfam" id="PF07715">
    <property type="entry name" value="Plug"/>
    <property type="match status" value="1"/>
</dbReference>
<dbReference type="InterPro" id="IPR000531">
    <property type="entry name" value="Beta-barrel_TonB"/>
</dbReference>
<keyword evidence="3 8" id="KW-1134">Transmembrane beta strand</keyword>
<evidence type="ECO:0000313" key="13">
    <source>
        <dbReference type="EMBL" id="RII77050.1"/>
    </source>
</evidence>
<dbReference type="PROSITE" id="PS52016">
    <property type="entry name" value="TONB_DEPENDENT_REC_3"/>
    <property type="match status" value="1"/>
</dbReference>
<dbReference type="RefSeq" id="WP_119370249.1">
    <property type="nucleotide sequence ID" value="NZ_QWLL01000032.1"/>
</dbReference>
<dbReference type="InterPro" id="IPR036942">
    <property type="entry name" value="Beta-barrel_TonB_sf"/>
</dbReference>
<sequence length="825" mass="89435">MNQRPPFPLRSGLTALVACLALPQFSVQAAEQEETRLDTVSVISTGLRGQQRTVADSPTPIDIINSEQLLKTGRAELSEAISKLLPSFNFGTNIAGVNSQVRPLSNRGLGPAYTLVLVNGKRRHNGAAPANGSIDTSGANAVDIDMIPVSAVDHIEVLKDSAAAQYGSDAVAGVINIILKSNASGGHAEASYGQLFSGQGETIKSAADHGFELGDGGFLHLSADARKRGTATWVGKSPDSVRAFFEDDRQAAWDHVSTKNGDPDLKAFNLAYNAELPLADDLKLYSYATYGERKTEANNQLRAANGAASIPELFPDGYYPLNNLKDTDYQFLFGGKGNAAEWDWDLSTTYGRDKIEHASDLTANPTYGPQSPTKWDDLATLQFEQWVNNLDITRHFDGLFGVSVPTQVSVGLEHRWERFRTFAGNDPRAYSVGPYTFPVGSQLYVANGAQPSTGAQGVLAIRPQDEADLKRNNFAAYLDLGFDLTQRWYVGLAGRAEHYDDIKENTYSFKLNSRYELTDQVAVRGTLGSGFRAPSLTQLGYTVTDNRTAADANGNAVPALRYTATPDSQVAQALGATDLKPEKSRNAGLGITWQPAARTSFTADAYVIDIDDRILLSENLYDRNNGNGAIGDILESVGVARNTWVSYYTNAFDTRTRGIDLVADHSSQFGAWGDVRWSAAFNYNKTTVEGSRGTPAALQNAGISVVGHAAEGLLVAATPRSKWILGANWTLGNFAANLQTTRYGKVETWQQNAANDRSFGAKWITDLDLSYVLFDSLTLSIGGTNLFNVRPDNNGITQAAYKYNYGSPPFHPGGGFWYSKIAYDF</sequence>
<keyword evidence="13" id="KW-0675">Receptor</keyword>
<reference evidence="13 14" key="1">
    <citation type="submission" date="2018-08" db="EMBL/GenBank/DDBJ databases">
        <title>Draft genome sequence of the cyanotroph, Pseudomonas monteilii BCN3.</title>
        <authorList>
            <person name="Jones L.B."/>
            <person name="Kunz D.A."/>
        </authorList>
    </citation>
    <scope>NUCLEOTIDE SEQUENCE [LARGE SCALE GENOMIC DNA]</scope>
    <source>
        <strain evidence="13 14">BCN3</strain>
    </source>
</reference>
<evidence type="ECO:0000256" key="7">
    <source>
        <dbReference type="ARBA" id="ARBA00023237"/>
    </source>
</evidence>
<keyword evidence="6 8" id="KW-0472">Membrane</keyword>
<feature type="chain" id="PRO_5017443261" evidence="10">
    <location>
        <begin position="30"/>
        <end position="825"/>
    </location>
</feature>
<evidence type="ECO:0000256" key="4">
    <source>
        <dbReference type="ARBA" id="ARBA00022692"/>
    </source>
</evidence>
<keyword evidence="4 8" id="KW-0812">Transmembrane</keyword>
<proteinExistence type="inferred from homology"/>
<evidence type="ECO:0000256" key="2">
    <source>
        <dbReference type="ARBA" id="ARBA00022448"/>
    </source>
</evidence>
<feature type="domain" description="TonB-dependent receptor-like beta-barrel" evidence="11">
    <location>
        <begin position="321"/>
        <end position="786"/>
    </location>
</feature>